<dbReference type="Proteomes" id="UP001175271">
    <property type="component" value="Unassembled WGS sequence"/>
</dbReference>
<accession>A0AA39M978</accession>
<keyword evidence="2" id="KW-1185">Reference proteome</keyword>
<dbReference type="EMBL" id="JAUCMV010000001">
    <property type="protein sequence ID" value="KAK0425164.1"/>
    <property type="molecule type" value="Genomic_DNA"/>
</dbReference>
<organism evidence="1 2">
    <name type="scientific">Steinernema hermaphroditum</name>
    <dbReference type="NCBI Taxonomy" id="289476"/>
    <lineage>
        <taxon>Eukaryota</taxon>
        <taxon>Metazoa</taxon>
        <taxon>Ecdysozoa</taxon>
        <taxon>Nematoda</taxon>
        <taxon>Chromadorea</taxon>
        <taxon>Rhabditida</taxon>
        <taxon>Tylenchina</taxon>
        <taxon>Panagrolaimomorpha</taxon>
        <taxon>Strongyloidoidea</taxon>
        <taxon>Steinernematidae</taxon>
        <taxon>Steinernema</taxon>
    </lineage>
</organism>
<comment type="caution">
    <text evidence="1">The sequence shown here is derived from an EMBL/GenBank/DDBJ whole genome shotgun (WGS) entry which is preliminary data.</text>
</comment>
<name>A0AA39M978_9BILA</name>
<protein>
    <submittedName>
        <fullName evidence="1">Uncharacterized protein</fullName>
    </submittedName>
</protein>
<reference evidence="1" key="1">
    <citation type="submission" date="2023-06" db="EMBL/GenBank/DDBJ databases">
        <title>Genomic analysis of the entomopathogenic nematode Steinernema hermaphroditum.</title>
        <authorList>
            <person name="Schwarz E.M."/>
            <person name="Heppert J.K."/>
            <person name="Baniya A."/>
            <person name="Schwartz H.T."/>
            <person name="Tan C.-H."/>
            <person name="Antoshechkin I."/>
            <person name="Sternberg P.W."/>
            <person name="Goodrich-Blair H."/>
            <person name="Dillman A.R."/>
        </authorList>
    </citation>
    <scope>NUCLEOTIDE SEQUENCE</scope>
    <source>
        <strain evidence="1">PS9179</strain>
        <tissue evidence="1">Whole animal</tissue>
    </source>
</reference>
<dbReference type="AlphaFoldDB" id="A0AA39M978"/>
<proteinExistence type="predicted"/>
<sequence>MDAIGCQSQRRYPLLGLSDLEACKKENYSGVRKRCYGAAWQRFRRFAPHLNSALWAEECGDDVMKHPSRNWLLWT</sequence>
<gene>
    <name evidence="1" type="ORF">QR680_009066</name>
</gene>
<evidence type="ECO:0000313" key="1">
    <source>
        <dbReference type="EMBL" id="KAK0425164.1"/>
    </source>
</evidence>
<evidence type="ECO:0000313" key="2">
    <source>
        <dbReference type="Proteomes" id="UP001175271"/>
    </source>
</evidence>